<evidence type="ECO:0000256" key="3">
    <source>
        <dbReference type="ARBA" id="ARBA00022729"/>
    </source>
</evidence>
<feature type="active site" description="Charge relay system" evidence="7">
    <location>
        <position position="219"/>
    </location>
</feature>
<proteinExistence type="inferred from homology"/>
<comment type="similarity">
    <text evidence="1 7">Belongs to the peptidase S8 family.</text>
</comment>
<dbReference type="PRINTS" id="PR00723">
    <property type="entry name" value="SUBTILISIN"/>
</dbReference>
<dbReference type="Proteomes" id="UP000030106">
    <property type="component" value="Unassembled WGS sequence"/>
</dbReference>
<dbReference type="GO" id="GO:0005576">
    <property type="term" value="C:extracellular region"/>
    <property type="evidence" value="ECO:0007669"/>
    <property type="project" value="UniProtKB-ARBA"/>
</dbReference>
<dbReference type="OrthoDB" id="206201at2759"/>
<dbReference type="Pfam" id="PF05922">
    <property type="entry name" value="Inhibitor_I9"/>
    <property type="match status" value="1"/>
</dbReference>
<dbReference type="InterPro" id="IPR015500">
    <property type="entry name" value="Peptidase_S8_subtilisin-rel"/>
</dbReference>
<evidence type="ECO:0000256" key="7">
    <source>
        <dbReference type="PROSITE-ProRule" id="PRU01240"/>
    </source>
</evidence>
<name>A0A0A2W7T8_BEABA</name>
<dbReference type="FunFam" id="3.40.50.200:FF:000014">
    <property type="entry name" value="Proteinase K"/>
    <property type="match status" value="1"/>
</dbReference>
<reference evidence="10 11" key="1">
    <citation type="submission" date="2012-10" db="EMBL/GenBank/DDBJ databases">
        <title>Genome sequencing and analysis of entomopathogenic fungi Beauveria bassiana D1-5.</title>
        <authorList>
            <person name="Li Q."/>
            <person name="Wang L."/>
            <person name="Zhang Z."/>
            <person name="Wang Q."/>
            <person name="Ren J."/>
            <person name="Wang M."/>
            <person name="Xu W."/>
            <person name="Wang J."/>
            <person name="Lu Y."/>
            <person name="Du Q."/>
            <person name="Sun Z."/>
        </authorList>
    </citation>
    <scope>NUCLEOTIDE SEQUENCE [LARGE SCALE GENOMIC DNA]</scope>
    <source>
        <strain evidence="10 11">D1-5</strain>
    </source>
</reference>
<dbReference type="EMBL" id="ANFO01000507">
    <property type="protein sequence ID" value="KGQ09049.1"/>
    <property type="molecule type" value="Genomic_DNA"/>
</dbReference>
<evidence type="ECO:0000313" key="10">
    <source>
        <dbReference type="EMBL" id="KGQ09049.1"/>
    </source>
</evidence>
<dbReference type="HOGENOM" id="CLU_011263_1_0_1"/>
<dbReference type="PANTHER" id="PTHR43806:SF11">
    <property type="entry name" value="CEREVISIN-RELATED"/>
    <property type="match status" value="1"/>
</dbReference>
<accession>A0A0A2W7T8</accession>
<dbReference type="InterPro" id="IPR022398">
    <property type="entry name" value="Peptidase_S8_His-AS"/>
</dbReference>
<dbReference type="Pfam" id="PF00082">
    <property type="entry name" value="Peptidase_S8"/>
    <property type="match status" value="1"/>
</dbReference>
<dbReference type="InterPro" id="IPR000209">
    <property type="entry name" value="Peptidase_S8/S53_dom"/>
</dbReference>
<dbReference type="PANTHER" id="PTHR43806">
    <property type="entry name" value="PEPTIDASE S8"/>
    <property type="match status" value="1"/>
</dbReference>
<dbReference type="PROSITE" id="PS51892">
    <property type="entry name" value="SUBTILASE"/>
    <property type="match status" value="1"/>
</dbReference>
<keyword evidence="6" id="KW-1015">Disulfide bond</keyword>
<evidence type="ECO:0000256" key="1">
    <source>
        <dbReference type="ARBA" id="ARBA00011073"/>
    </source>
</evidence>
<dbReference type="InterPro" id="IPR037045">
    <property type="entry name" value="S8pro/Inhibitor_I9_sf"/>
</dbReference>
<evidence type="ECO:0000256" key="4">
    <source>
        <dbReference type="ARBA" id="ARBA00022801"/>
    </source>
</evidence>
<dbReference type="InterPro" id="IPR034193">
    <property type="entry name" value="PCSK9_ProteinaseK-like"/>
</dbReference>
<dbReference type="Gene3D" id="3.40.50.200">
    <property type="entry name" value="Peptidase S8/S53 domain"/>
    <property type="match status" value="1"/>
</dbReference>
<dbReference type="AlphaFoldDB" id="A0A0A2W7T8"/>
<dbReference type="GO" id="GO:0006508">
    <property type="term" value="P:proteolysis"/>
    <property type="evidence" value="ECO:0007669"/>
    <property type="project" value="UniProtKB-KW"/>
</dbReference>
<gene>
    <name evidence="10" type="ORF">BBAD15_g5617</name>
</gene>
<evidence type="ECO:0000256" key="2">
    <source>
        <dbReference type="ARBA" id="ARBA00022670"/>
    </source>
</evidence>
<dbReference type="GO" id="GO:0004252">
    <property type="term" value="F:serine-type endopeptidase activity"/>
    <property type="evidence" value="ECO:0007669"/>
    <property type="project" value="UniProtKB-UniRule"/>
</dbReference>
<keyword evidence="3" id="KW-0732">Signal</keyword>
<dbReference type="InterPro" id="IPR023828">
    <property type="entry name" value="Peptidase_S8_Ser-AS"/>
</dbReference>
<dbReference type="SUPFAM" id="SSF52743">
    <property type="entry name" value="Subtilisin-like"/>
    <property type="match status" value="1"/>
</dbReference>
<dbReference type="InterPro" id="IPR010259">
    <property type="entry name" value="S8pro/Inhibitor_I9"/>
</dbReference>
<dbReference type="PROSITE" id="PS00137">
    <property type="entry name" value="SUBTILASE_HIS"/>
    <property type="match status" value="1"/>
</dbReference>
<feature type="domain" description="Inhibitor I9" evidence="9">
    <location>
        <begin position="102"/>
        <end position="141"/>
    </location>
</feature>
<feature type="active site" description="Charge relay system" evidence="7">
    <location>
        <position position="374"/>
    </location>
</feature>
<evidence type="ECO:0000259" key="8">
    <source>
        <dbReference type="Pfam" id="PF00082"/>
    </source>
</evidence>
<evidence type="ECO:0000256" key="5">
    <source>
        <dbReference type="ARBA" id="ARBA00022825"/>
    </source>
</evidence>
<dbReference type="SUPFAM" id="SSF54897">
    <property type="entry name" value="Protease propeptides/inhibitors"/>
    <property type="match status" value="1"/>
</dbReference>
<protein>
    <submittedName>
        <fullName evidence="10">Cuticle-degrading protease</fullName>
    </submittedName>
</protein>
<feature type="domain" description="Peptidase S8/S53" evidence="8">
    <location>
        <begin position="179"/>
        <end position="410"/>
    </location>
</feature>
<keyword evidence="4 7" id="KW-0378">Hydrolase</keyword>
<dbReference type="STRING" id="1245745.A0A0A2W7T8"/>
<dbReference type="InterPro" id="IPR050131">
    <property type="entry name" value="Peptidase_S8_subtilisin-like"/>
</dbReference>
<keyword evidence="5 7" id="KW-0720">Serine protease</keyword>
<dbReference type="PROSITE" id="PS00138">
    <property type="entry name" value="SUBTILASE_SER"/>
    <property type="match status" value="1"/>
</dbReference>
<dbReference type="Gene3D" id="3.30.70.80">
    <property type="entry name" value="Peptidase S8 propeptide/proteinase inhibitor I9"/>
    <property type="match status" value="1"/>
</dbReference>
<organism evidence="10 11">
    <name type="scientific">Beauveria bassiana D1-5</name>
    <dbReference type="NCBI Taxonomy" id="1245745"/>
    <lineage>
        <taxon>Eukaryota</taxon>
        <taxon>Fungi</taxon>
        <taxon>Dikarya</taxon>
        <taxon>Ascomycota</taxon>
        <taxon>Pezizomycotina</taxon>
        <taxon>Sordariomycetes</taxon>
        <taxon>Hypocreomycetidae</taxon>
        <taxon>Hypocreales</taxon>
        <taxon>Cordycipitaceae</taxon>
        <taxon>Beauveria</taxon>
    </lineage>
</organism>
<comment type="caution">
    <text evidence="10">The sequence shown here is derived from an EMBL/GenBank/DDBJ whole genome shotgun (WGS) entry which is preliminary data.</text>
</comment>
<evidence type="ECO:0000313" key="11">
    <source>
        <dbReference type="Proteomes" id="UP000030106"/>
    </source>
</evidence>
<evidence type="ECO:0000259" key="9">
    <source>
        <dbReference type="Pfam" id="PF05922"/>
    </source>
</evidence>
<dbReference type="InterPro" id="IPR036852">
    <property type="entry name" value="Peptidase_S8/S53_dom_sf"/>
</dbReference>
<evidence type="ECO:0000256" key="6">
    <source>
        <dbReference type="ARBA" id="ARBA00023157"/>
    </source>
</evidence>
<sequence>MRVSTVVTVLPLALAKPLGDMKRAELAPVILHANVARSDMAALMLHEDESVKLATRSSPAPLYLHEEEKSLHARGGSDRFIIKFNADTDDGEIEKVLKNITDENLTHRYKNKFQGFTADMDRETVEKFRTNPIVQYIEQDVAGKGSADLFTQEQCTWGLSRISHHQAGANEYLFEGDGGEGVCVYITDTGIDENHPQFRGRAHQIKSFIPGVNYDDHGHGTHCAGTIGSLSFGVAKNVTLYGVKVISSDNSFRSSDLIAAYDFILQDAPQRDCPKGVVVSGSLGAPFSPALNQAAGNMANNGIFMAVAAGNDNQDARYFSPASAPSICTVGGTRKGDLRYDMSNHGPIIDINAPAVEVISLAPGGGMARMTGTSMAAPHIAGLAAYIASQGANKASPDLCQTMARMATQNAVRNQVSGTTSNIAYNGNGYA</sequence>
<keyword evidence="2 7" id="KW-0645">Protease</keyword>
<feature type="active site" description="Charge relay system" evidence="7">
    <location>
        <position position="188"/>
    </location>
</feature>
<dbReference type="CDD" id="cd04077">
    <property type="entry name" value="Peptidases_S8_PCSK9_ProteinaseK_like"/>
    <property type="match status" value="1"/>
</dbReference>